<keyword evidence="2" id="KW-1185">Reference proteome</keyword>
<evidence type="ECO:0000313" key="1">
    <source>
        <dbReference type="EMBL" id="MDQ0445249.1"/>
    </source>
</evidence>
<reference evidence="1 2" key="1">
    <citation type="submission" date="2023-07" db="EMBL/GenBank/DDBJ databases">
        <title>Genomic Encyclopedia of Type Strains, Phase IV (KMG-IV): sequencing the most valuable type-strain genomes for metagenomic binning, comparative biology and taxonomic classification.</title>
        <authorList>
            <person name="Goeker M."/>
        </authorList>
    </citation>
    <scope>NUCLEOTIDE SEQUENCE [LARGE SCALE GENOMIC DNA]</scope>
    <source>
        <strain evidence="1 2">DSM 19562</strain>
    </source>
</reference>
<dbReference type="Proteomes" id="UP001236369">
    <property type="component" value="Unassembled WGS sequence"/>
</dbReference>
<dbReference type="RefSeq" id="WP_238248734.1">
    <property type="nucleotide sequence ID" value="NZ_BPQX01000021.1"/>
</dbReference>
<protein>
    <submittedName>
        <fullName evidence="1">Uncharacterized protein</fullName>
    </submittedName>
</protein>
<dbReference type="EMBL" id="JAUSVV010000023">
    <property type="protein sequence ID" value="MDQ0445249.1"/>
    <property type="molecule type" value="Genomic_DNA"/>
</dbReference>
<comment type="caution">
    <text evidence="1">The sequence shown here is derived from an EMBL/GenBank/DDBJ whole genome shotgun (WGS) entry which is preliminary data.</text>
</comment>
<name>A0ABU0HSC2_9HYPH</name>
<proteinExistence type="predicted"/>
<gene>
    <name evidence="1" type="ORF">QO016_004776</name>
</gene>
<dbReference type="InterPro" id="IPR036412">
    <property type="entry name" value="HAD-like_sf"/>
</dbReference>
<organism evidence="1 2">
    <name type="scientific">Methylobacterium persicinum</name>
    <dbReference type="NCBI Taxonomy" id="374426"/>
    <lineage>
        <taxon>Bacteria</taxon>
        <taxon>Pseudomonadati</taxon>
        <taxon>Pseudomonadota</taxon>
        <taxon>Alphaproteobacteria</taxon>
        <taxon>Hyphomicrobiales</taxon>
        <taxon>Methylobacteriaceae</taxon>
        <taxon>Methylobacterium</taxon>
    </lineage>
</organism>
<evidence type="ECO:0000313" key="2">
    <source>
        <dbReference type="Proteomes" id="UP001236369"/>
    </source>
</evidence>
<accession>A0ABU0HSC2</accession>
<sequence length="183" mass="20381">MAKPVLCLDFDGVIHSYTSGWRGAHVIPDPPVPGAIPYMLAALDHFDVAVFSSRSRNLLGRWAMQLWLGKAIAAHWEAGGTEPSLTECECWSDAAGIYRKFSWPWFKPAALITIDDRALTFDGDWSSPRYSPHAIRAFKPWNKRPPKQCLAGADGDEGMACDLCEVAWASRADFECARRPGQW</sequence>
<dbReference type="SUPFAM" id="SSF56784">
    <property type="entry name" value="HAD-like"/>
    <property type="match status" value="1"/>
</dbReference>